<evidence type="ECO:0008006" key="3">
    <source>
        <dbReference type="Google" id="ProtNLM"/>
    </source>
</evidence>
<dbReference type="Proteomes" id="UP000199069">
    <property type="component" value="Unassembled WGS sequence"/>
</dbReference>
<reference evidence="1 2" key="1">
    <citation type="submission" date="2015-07" db="EMBL/GenBank/DDBJ databases">
        <authorList>
            <person name="Cajimat M.N.B."/>
            <person name="Milazzo M.L."/>
            <person name="Fulhorst C.F."/>
        </authorList>
    </citation>
    <scope>NUCLEOTIDE SEQUENCE [LARGE SCALE GENOMIC DNA]</scope>
    <source>
        <strain evidence="1">Single colony</strain>
    </source>
</reference>
<dbReference type="STRING" id="5286.A0A0K3CTS1"/>
<evidence type="ECO:0000313" key="1">
    <source>
        <dbReference type="EMBL" id="CTR10621.1"/>
    </source>
</evidence>
<sequence length="316" mass="35601">MCIVFWSDTPTYSLVVASNRDEFLARPTTDAAWHSWDPRSLADEPDERRRTLSGLDLSAGGTWFGISLAPENGTGNDRERRMHFATLTNFTEEIPPGPRPSRGQLTRDFLDHVSSSSSSDSTLENYLPVVEKQKQEYAGFNLVVGEISRPFPADSASQETQVQLAYVSNRENPRKRARVLPPLPHAGVETVAGSDGSKRVRAVSNATLEVEEGEEEWPKVKGGAAALEQVLREIERDGLSKEEQEKELVKGMYRVLSTAHPSPILHRTHLRHTVLTLLLVERETGRVIVREREAYVLDEERRPKWSGKERVFEFSL</sequence>
<dbReference type="PANTHER" id="PTHR17985">
    <property type="entry name" value="SER/THR-RICH PROTEIN T10 IN DGCR REGION"/>
    <property type="match status" value="1"/>
</dbReference>
<dbReference type="EMBL" id="CWKI01000014">
    <property type="protein sequence ID" value="CTR10621.1"/>
    <property type="molecule type" value="Genomic_DNA"/>
</dbReference>
<gene>
    <name evidence="1" type="primary">FGENESH: predicted gene_14.32</name>
    <name evidence="1" type="ORF">BN2166_0064820</name>
</gene>
<dbReference type="GO" id="GO:0005794">
    <property type="term" value="C:Golgi apparatus"/>
    <property type="evidence" value="ECO:0007669"/>
    <property type="project" value="TreeGrafter"/>
</dbReference>
<evidence type="ECO:0000313" key="2">
    <source>
        <dbReference type="Proteomes" id="UP000199069"/>
    </source>
</evidence>
<keyword evidence="2" id="KW-1185">Reference proteome</keyword>
<dbReference type="AlphaFoldDB" id="A0A0K3CTS1"/>
<name>A0A0K3CTS1_RHOTO</name>
<dbReference type="PANTHER" id="PTHR17985:SF8">
    <property type="entry name" value="TRANSPORT AND GOLGI ORGANIZATION PROTEIN 2 HOMOLOG"/>
    <property type="match status" value="1"/>
</dbReference>
<protein>
    <recommendedName>
        <fullName evidence="3">NRDE protein-domain containing protein</fullName>
    </recommendedName>
</protein>
<dbReference type="Pfam" id="PF05742">
    <property type="entry name" value="TANGO2"/>
    <property type="match status" value="1"/>
</dbReference>
<dbReference type="InterPro" id="IPR008551">
    <property type="entry name" value="TANGO2"/>
</dbReference>
<dbReference type="GO" id="GO:0007030">
    <property type="term" value="P:Golgi organization"/>
    <property type="evidence" value="ECO:0007669"/>
    <property type="project" value="TreeGrafter"/>
</dbReference>
<accession>A0A0K3CTS1</accession>
<dbReference type="GO" id="GO:0009306">
    <property type="term" value="P:protein secretion"/>
    <property type="evidence" value="ECO:0007669"/>
    <property type="project" value="TreeGrafter"/>
</dbReference>
<proteinExistence type="predicted"/>
<organism evidence="1 2">
    <name type="scientific">Rhodotorula toruloides</name>
    <name type="common">Yeast</name>
    <name type="synonym">Rhodosporidium toruloides</name>
    <dbReference type="NCBI Taxonomy" id="5286"/>
    <lineage>
        <taxon>Eukaryota</taxon>
        <taxon>Fungi</taxon>
        <taxon>Dikarya</taxon>
        <taxon>Basidiomycota</taxon>
        <taxon>Pucciniomycotina</taxon>
        <taxon>Microbotryomycetes</taxon>
        <taxon>Sporidiobolales</taxon>
        <taxon>Sporidiobolaceae</taxon>
        <taxon>Rhodotorula</taxon>
    </lineage>
</organism>
<dbReference type="OMA" id="ATWIERD"/>